<evidence type="ECO:0000256" key="1">
    <source>
        <dbReference type="SAM" id="Coils"/>
    </source>
</evidence>
<dbReference type="OrthoDB" id="419631at2759"/>
<name>A0A6A4V9A6_AMPAM</name>
<accession>A0A6A4V9A6</accession>
<keyword evidence="4" id="KW-1185">Reference proteome</keyword>
<evidence type="ECO:0000313" key="3">
    <source>
        <dbReference type="EMBL" id="KAF0287218.1"/>
    </source>
</evidence>
<feature type="region of interest" description="Disordered" evidence="2">
    <location>
        <begin position="320"/>
        <end position="387"/>
    </location>
</feature>
<feature type="coiled-coil region" evidence="1">
    <location>
        <begin position="205"/>
        <end position="232"/>
    </location>
</feature>
<reference evidence="3 4" key="1">
    <citation type="submission" date="2019-07" db="EMBL/GenBank/DDBJ databases">
        <title>Draft genome assembly of a fouling barnacle, Amphibalanus amphitrite (Darwin, 1854): The first reference genome for Thecostraca.</title>
        <authorList>
            <person name="Kim W."/>
        </authorList>
    </citation>
    <scope>NUCLEOTIDE SEQUENCE [LARGE SCALE GENOMIC DNA]</scope>
    <source>
        <strain evidence="3">SNU_AA5</strain>
        <tissue evidence="3">Soma without cirri and trophi</tissue>
    </source>
</reference>
<comment type="caution">
    <text evidence="3">The sequence shown here is derived from an EMBL/GenBank/DDBJ whole genome shotgun (WGS) entry which is preliminary data.</text>
</comment>
<feature type="compositionally biased region" description="Basic and acidic residues" evidence="2">
    <location>
        <begin position="320"/>
        <end position="361"/>
    </location>
</feature>
<dbReference type="AlphaFoldDB" id="A0A6A4V9A6"/>
<dbReference type="EMBL" id="VIIS01002208">
    <property type="protein sequence ID" value="KAF0287220.1"/>
    <property type="molecule type" value="Genomic_DNA"/>
</dbReference>
<feature type="compositionally biased region" description="Polar residues" evidence="2">
    <location>
        <begin position="55"/>
        <end position="68"/>
    </location>
</feature>
<organism evidence="3 4">
    <name type="scientific">Amphibalanus amphitrite</name>
    <name type="common">Striped barnacle</name>
    <name type="synonym">Balanus amphitrite</name>
    <dbReference type="NCBI Taxonomy" id="1232801"/>
    <lineage>
        <taxon>Eukaryota</taxon>
        <taxon>Metazoa</taxon>
        <taxon>Ecdysozoa</taxon>
        <taxon>Arthropoda</taxon>
        <taxon>Crustacea</taxon>
        <taxon>Multicrustacea</taxon>
        <taxon>Cirripedia</taxon>
        <taxon>Thoracica</taxon>
        <taxon>Thoracicalcarea</taxon>
        <taxon>Balanomorpha</taxon>
        <taxon>Balanoidea</taxon>
        <taxon>Balanidae</taxon>
        <taxon>Amphibalaninae</taxon>
        <taxon>Amphibalanus</taxon>
    </lineage>
</organism>
<dbReference type="Proteomes" id="UP000440578">
    <property type="component" value="Unassembled WGS sequence"/>
</dbReference>
<feature type="region of interest" description="Disordered" evidence="2">
    <location>
        <begin position="1"/>
        <end position="87"/>
    </location>
</feature>
<dbReference type="EMBL" id="VIIS01002208">
    <property type="protein sequence ID" value="KAF0287218.1"/>
    <property type="molecule type" value="Genomic_DNA"/>
</dbReference>
<dbReference type="EMBL" id="VIIS01002208">
    <property type="protein sequence ID" value="KAF0287219.1"/>
    <property type="molecule type" value="Genomic_DNA"/>
</dbReference>
<keyword evidence="1" id="KW-0175">Coiled coil</keyword>
<evidence type="ECO:0000313" key="4">
    <source>
        <dbReference type="Proteomes" id="UP000440578"/>
    </source>
</evidence>
<proteinExistence type="predicted"/>
<evidence type="ECO:0000256" key="2">
    <source>
        <dbReference type="SAM" id="MobiDB-lite"/>
    </source>
</evidence>
<sequence>MFSKAPVKRFNDEVSCGPAPTQYEPRGQSSAAGAFSMPKSNRFRGAQGSVRRHQSVQSNVQTSQLSQPSFNSSQRSDGGSSSPVQQLEAEVAELRTRNAALLDTISQLTASMVTYPVGSDGVILSAIGGGAAPSPVGTGAESGERPAADAQTAAETALDTEKAAADCVSDLVAEVERQERESAARGQLLAVCDDLERLDGWAGRLERCQKTAEEEARRRLQLEQQVMVLKRTAESQTLRMKELELLLQVARESEVDAHEDACRLQRQRHALEETRDDLLNQLTDTVERLNEGRAQREHSQREALLLRRRCDALDADLQRTSHQITSREREAAALRDKLDAERQRSREAEEREGEGRQRAEQTEAQLAEARASAGGGAGGALRGRTAARQHWTAVWPALGQERDELAAARA</sequence>
<protein>
    <submittedName>
        <fullName evidence="3">Uncharacterized protein</fullName>
    </submittedName>
</protein>
<gene>
    <name evidence="3" type="ORF">FJT64_001479</name>
</gene>
<feature type="compositionally biased region" description="Low complexity" evidence="2">
    <location>
        <begin position="69"/>
        <end position="82"/>
    </location>
</feature>